<dbReference type="Gene3D" id="3.50.50.60">
    <property type="entry name" value="FAD/NAD(P)-binding domain"/>
    <property type="match status" value="2"/>
</dbReference>
<organism evidence="5 6">
    <name type="scientific">Xylanibacter ruminicola</name>
    <name type="common">Prevotella ruminicola</name>
    <dbReference type="NCBI Taxonomy" id="839"/>
    <lineage>
        <taxon>Bacteria</taxon>
        <taxon>Pseudomonadati</taxon>
        <taxon>Bacteroidota</taxon>
        <taxon>Bacteroidia</taxon>
        <taxon>Bacteroidales</taxon>
        <taxon>Prevotellaceae</taxon>
        <taxon>Xylanibacter</taxon>
    </lineage>
</organism>
<accession>A0A1H4F3Z4</accession>
<dbReference type="AlphaFoldDB" id="A0A1H4F3Z4"/>
<dbReference type="EMBL" id="FNRF01000007">
    <property type="protein sequence ID" value="SEA91951.1"/>
    <property type="molecule type" value="Genomic_DNA"/>
</dbReference>
<evidence type="ECO:0000313" key="5">
    <source>
        <dbReference type="EMBL" id="SEA91951.1"/>
    </source>
</evidence>
<proteinExistence type="predicted"/>
<evidence type="ECO:0000256" key="3">
    <source>
        <dbReference type="ARBA" id="ARBA00022827"/>
    </source>
</evidence>
<dbReference type="OrthoDB" id="9777740at2"/>
<keyword evidence="3" id="KW-0274">FAD</keyword>
<name>A0A1H4F3Z4_XYLRU</name>
<evidence type="ECO:0000256" key="1">
    <source>
        <dbReference type="ARBA" id="ARBA00001974"/>
    </source>
</evidence>
<keyword evidence="2" id="KW-0285">Flavoprotein</keyword>
<sequence length="424" mass="45886">MRVIIIGGGWAGTAAAIAARKAGAEVCLIEKTDMLLGCGNAGGIMRNNGRFTAAEEMIALGGGELFQLIDRIALHRNVEFPGHHHATLYPVNTIEAHVRRLVLEMGVDVHCSTHICDVVCDNNQLKGVYADSGDLFEGDVFIETTGSAGPMGNCLKYGNGCCMCVLRCPAFGPRISITERCGGQDYQGERQPDMFGVFSGSCKVSKESLSAALQEELNSKGVALIPLPKEEINYDKLKIKACKQYAIKDFSENMILLDTGDAKLMTSYYPVEKLRRLPGMENARYVDPCAGSKGNSIRYLSVAYRSNAMTVDGISNLLCAGEKSGLFIGHTEAITTGTLAGHNAARLAAAKPLLTLPQTLAVGDLIAAANSAIKERHDTMERFTFSGGNYFNRMKEKQLYTTDIEAIRQRVEQAGLLGVYNEHV</sequence>
<dbReference type="Pfam" id="PF01134">
    <property type="entry name" value="GIDA"/>
    <property type="match status" value="2"/>
</dbReference>
<dbReference type="InterPro" id="IPR036188">
    <property type="entry name" value="FAD/NAD-bd_sf"/>
</dbReference>
<dbReference type="Proteomes" id="UP000182257">
    <property type="component" value="Unassembled WGS sequence"/>
</dbReference>
<evidence type="ECO:0000313" key="6">
    <source>
        <dbReference type="Proteomes" id="UP000182257"/>
    </source>
</evidence>
<dbReference type="InterPro" id="IPR040131">
    <property type="entry name" value="MnmG_N"/>
</dbReference>
<reference evidence="5 6" key="1">
    <citation type="submission" date="2016-10" db="EMBL/GenBank/DDBJ databases">
        <authorList>
            <person name="de Groot N.N."/>
        </authorList>
    </citation>
    <scope>NUCLEOTIDE SEQUENCE [LARGE SCALE GENOMIC DNA]</scope>
    <source>
        <strain evidence="5 6">D31d</strain>
    </source>
</reference>
<dbReference type="SUPFAM" id="SSF51905">
    <property type="entry name" value="FAD/NAD(P)-binding domain"/>
    <property type="match status" value="1"/>
</dbReference>
<comment type="cofactor">
    <cofactor evidence="1">
        <name>FAD</name>
        <dbReference type="ChEBI" id="CHEBI:57692"/>
    </cofactor>
</comment>
<feature type="domain" description="MnmG N-terminal" evidence="4">
    <location>
        <begin position="272"/>
        <end position="351"/>
    </location>
</feature>
<dbReference type="RefSeq" id="WP_074762282.1">
    <property type="nucleotide sequence ID" value="NZ_FNRF01000007.1"/>
</dbReference>
<protein>
    <submittedName>
        <fullName evidence="5">Glucose inhibited division protein A</fullName>
    </submittedName>
</protein>
<gene>
    <name evidence="5" type="ORF">SAMN05216462_3109</name>
</gene>
<evidence type="ECO:0000256" key="2">
    <source>
        <dbReference type="ARBA" id="ARBA00022630"/>
    </source>
</evidence>
<evidence type="ECO:0000259" key="4">
    <source>
        <dbReference type="Pfam" id="PF01134"/>
    </source>
</evidence>
<feature type="domain" description="MnmG N-terminal" evidence="4">
    <location>
        <begin position="3"/>
        <end position="214"/>
    </location>
</feature>